<evidence type="ECO:0000313" key="2">
    <source>
        <dbReference type="Proteomes" id="UP000199529"/>
    </source>
</evidence>
<organism evidence="1 2">
    <name type="scientific">Saccharopolyspora shandongensis</name>
    <dbReference type="NCBI Taxonomy" id="418495"/>
    <lineage>
        <taxon>Bacteria</taxon>
        <taxon>Bacillati</taxon>
        <taxon>Actinomycetota</taxon>
        <taxon>Actinomycetes</taxon>
        <taxon>Pseudonocardiales</taxon>
        <taxon>Pseudonocardiaceae</taxon>
        <taxon>Saccharopolyspora</taxon>
    </lineage>
</organism>
<reference evidence="2" key="1">
    <citation type="submission" date="2016-10" db="EMBL/GenBank/DDBJ databases">
        <authorList>
            <person name="Varghese N."/>
            <person name="Submissions S."/>
        </authorList>
    </citation>
    <scope>NUCLEOTIDE SEQUENCE [LARGE SCALE GENOMIC DNA]</scope>
    <source>
        <strain evidence="2">CGMCC 4.3530</strain>
    </source>
</reference>
<sequence>MLVTSRYQLAGYAHESVEFYFRALLLAADTTCPGLKSLFPAILGAAEAILSRLSGRLSIAHDWFDAAYEPPPGKYYRDVFPY</sequence>
<dbReference type="RefSeq" id="WP_093262166.1">
    <property type="nucleotide sequence ID" value="NZ_FNOK01000004.1"/>
</dbReference>
<dbReference type="EMBL" id="FNOK01000004">
    <property type="protein sequence ID" value="SDW62834.1"/>
    <property type="molecule type" value="Genomic_DNA"/>
</dbReference>
<dbReference type="AlphaFoldDB" id="A0A1H2V4F7"/>
<dbReference type="OrthoDB" id="2102971at201174"/>
<protein>
    <submittedName>
        <fullName evidence="1">Uncharacterized protein</fullName>
    </submittedName>
</protein>
<evidence type="ECO:0000313" key="1">
    <source>
        <dbReference type="EMBL" id="SDW62834.1"/>
    </source>
</evidence>
<gene>
    <name evidence="1" type="ORF">SAMN05216215_1004184</name>
</gene>
<name>A0A1H2V4F7_9PSEU</name>
<dbReference type="Proteomes" id="UP000199529">
    <property type="component" value="Unassembled WGS sequence"/>
</dbReference>
<proteinExistence type="predicted"/>
<accession>A0A1H2V4F7</accession>
<keyword evidence="2" id="KW-1185">Reference proteome</keyword>